<dbReference type="AlphaFoldDB" id="A0A0A9A415"/>
<accession>A0A0A9A415</accession>
<organism evidence="1">
    <name type="scientific">Arundo donax</name>
    <name type="common">Giant reed</name>
    <name type="synonym">Donax arundinaceus</name>
    <dbReference type="NCBI Taxonomy" id="35708"/>
    <lineage>
        <taxon>Eukaryota</taxon>
        <taxon>Viridiplantae</taxon>
        <taxon>Streptophyta</taxon>
        <taxon>Embryophyta</taxon>
        <taxon>Tracheophyta</taxon>
        <taxon>Spermatophyta</taxon>
        <taxon>Magnoliopsida</taxon>
        <taxon>Liliopsida</taxon>
        <taxon>Poales</taxon>
        <taxon>Poaceae</taxon>
        <taxon>PACMAD clade</taxon>
        <taxon>Arundinoideae</taxon>
        <taxon>Arundineae</taxon>
        <taxon>Arundo</taxon>
    </lineage>
</organism>
<proteinExistence type="predicted"/>
<reference evidence="1" key="1">
    <citation type="submission" date="2014-09" db="EMBL/GenBank/DDBJ databases">
        <authorList>
            <person name="Magalhaes I.L.F."/>
            <person name="Oliveira U."/>
            <person name="Santos F.R."/>
            <person name="Vidigal T.H.D.A."/>
            <person name="Brescovit A.D."/>
            <person name="Santos A.J."/>
        </authorList>
    </citation>
    <scope>NUCLEOTIDE SEQUENCE</scope>
    <source>
        <tissue evidence="1">Shoot tissue taken approximately 20 cm above the soil surface</tissue>
    </source>
</reference>
<sequence length="35" mass="4043">MAVGVTKRAILDGARRKFQCSVWKVIRLPMVLDRQ</sequence>
<name>A0A0A9A415_ARUDO</name>
<evidence type="ECO:0000313" key="1">
    <source>
        <dbReference type="EMBL" id="JAD44648.1"/>
    </source>
</evidence>
<protein>
    <submittedName>
        <fullName evidence="1">Uncharacterized protein</fullName>
    </submittedName>
</protein>
<dbReference type="EMBL" id="GBRH01253247">
    <property type="protein sequence ID" value="JAD44648.1"/>
    <property type="molecule type" value="Transcribed_RNA"/>
</dbReference>
<reference evidence="1" key="2">
    <citation type="journal article" date="2015" name="Data Brief">
        <title>Shoot transcriptome of the giant reed, Arundo donax.</title>
        <authorList>
            <person name="Barrero R.A."/>
            <person name="Guerrero F.D."/>
            <person name="Moolhuijzen P."/>
            <person name="Goolsby J.A."/>
            <person name="Tidwell J."/>
            <person name="Bellgard S.E."/>
            <person name="Bellgard M.I."/>
        </authorList>
    </citation>
    <scope>NUCLEOTIDE SEQUENCE</scope>
    <source>
        <tissue evidence="1">Shoot tissue taken approximately 20 cm above the soil surface</tissue>
    </source>
</reference>